<proteinExistence type="predicted"/>
<keyword evidence="1" id="KW-0805">Transcription regulation</keyword>
<keyword evidence="4" id="KW-0175">Coiled coil</keyword>
<dbReference type="Pfam" id="PF00376">
    <property type="entry name" value="MerR"/>
    <property type="match status" value="1"/>
</dbReference>
<comment type="caution">
    <text evidence="6">The sequence shown here is derived from an EMBL/GenBank/DDBJ whole genome shotgun (WGS) entry which is preliminary data.</text>
</comment>
<dbReference type="InterPro" id="IPR047057">
    <property type="entry name" value="MerR_fam"/>
</dbReference>
<dbReference type="RefSeq" id="WP_317227329.1">
    <property type="nucleotide sequence ID" value="NZ_JAWJEJ010000001.1"/>
</dbReference>
<dbReference type="CDD" id="cd04785">
    <property type="entry name" value="HTH_CadR-PbrR-like"/>
    <property type="match status" value="1"/>
</dbReference>
<sequence>MQIGELARSTATKVETIRFYEKIGLLAAPARTEGNYRDYGQPHLARLSFVRRARDLGFTLDQVRALLALSDERDRSCGAVDAVAREHLAEIDRKIADLRALRRELDDLIGQCSQGSISTCRIIEALGPAEAT</sequence>
<accession>A0ABU3YA26</accession>
<dbReference type="PRINTS" id="PR00040">
    <property type="entry name" value="HTHMERR"/>
</dbReference>
<dbReference type="InterPro" id="IPR015358">
    <property type="entry name" value="Tscrpt_reg_MerR_DNA-bd"/>
</dbReference>
<organism evidence="6 7">
    <name type="scientific">Sphingomonas agrestis</name>
    <dbReference type="NCBI Taxonomy" id="3080540"/>
    <lineage>
        <taxon>Bacteria</taxon>
        <taxon>Pseudomonadati</taxon>
        <taxon>Pseudomonadota</taxon>
        <taxon>Alphaproteobacteria</taxon>
        <taxon>Sphingomonadales</taxon>
        <taxon>Sphingomonadaceae</taxon>
        <taxon>Sphingomonas</taxon>
    </lineage>
</organism>
<dbReference type="SUPFAM" id="SSF46955">
    <property type="entry name" value="Putative DNA-binding domain"/>
    <property type="match status" value="1"/>
</dbReference>
<dbReference type="Pfam" id="PF09278">
    <property type="entry name" value="MerR-DNA-bind"/>
    <property type="match status" value="1"/>
</dbReference>
<keyword evidence="2" id="KW-0238">DNA-binding</keyword>
<evidence type="ECO:0000256" key="2">
    <source>
        <dbReference type="ARBA" id="ARBA00023125"/>
    </source>
</evidence>
<protein>
    <submittedName>
        <fullName evidence="6">Helix-turn-helix domain-containing protein</fullName>
    </submittedName>
</protein>
<dbReference type="PROSITE" id="PS50937">
    <property type="entry name" value="HTH_MERR_2"/>
    <property type="match status" value="1"/>
</dbReference>
<feature type="domain" description="HTH merR-type" evidence="5">
    <location>
        <begin position="1"/>
        <end position="69"/>
    </location>
</feature>
<dbReference type="PANTHER" id="PTHR30204:SF92">
    <property type="entry name" value="HTH-TYPE TRANSCRIPTIONAL REGULATOR ZNTR"/>
    <property type="match status" value="1"/>
</dbReference>
<evidence type="ECO:0000259" key="5">
    <source>
        <dbReference type="PROSITE" id="PS50937"/>
    </source>
</evidence>
<gene>
    <name evidence="6" type="ORF">RZN05_14745</name>
</gene>
<dbReference type="SMART" id="SM00422">
    <property type="entry name" value="HTH_MERR"/>
    <property type="match status" value="1"/>
</dbReference>
<reference evidence="6 7" key="1">
    <citation type="submission" date="2023-10" db="EMBL/GenBank/DDBJ databases">
        <title>Sphingomonas sp. HF-S4 16S ribosomal RNA gene Genome sequencing and assembly.</title>
        <authorList>
            <person name="Lee H."/>
        </authorList>
    </citation>
    <scope>NUCLEOTIDE SEQUENCE [LARGE SCALE GENOMIC DNA]</scope>
    <source>
        <strain evidence="6 7">HF-S4</strain>
    </source>
</reference>
<dbReference type="Proteomes" id="UP001273531">
    <property type="component" value="Unassembled WGS sequence"/>
</dbReference>
<dbReference type="InterPro" id="IPR009061">
    <property type="entry name" value="DNA-bd_dom_put_sf"/>
</dbReference>
<evidence type="ECO:0000256" key="3">
    <source>
        <dbReference type="ARBA" id="ARBA00023163"/>
    </source>
</evidence>
<dbReference type="Gene3D" id="1.10.1660.10">
    <property type="match status" value="1"/>
</dbReference>
<feature type="coiled-coil region" evidence="4">
    <location>
        <begin position="84"/>
        <end position="111"/>
    </location>
</feature>
<keyword evidence="3" id="KW-0804">Transcription</keyword>
<dbReference type="InterPro" id="IPR000551">
    <property type="entry name" value="MerR-type_HTH_dom"/>
</dbReference>
<keyword evidence="7" id="KW-1185">Reference proteome</keyword>
<evidence type="ECO:0000256" key="1">
    <source>
        <dbReference type="ARBA" id="ARBA00023015"/>
    </source>
</evidence>
<name>A0ABU3YA26_9SPHN</name>
<dbReference type="PANTHER" id="PTHR30204">
    <property type="entry name" value="REDOX-CYCLING DRUG-SENSING TRANSCRIPTIONAL ACTIVATOR SOXR"/>
    <property type="match status" value="1"/>
</dbReference>
<evidence type="ECO:0000313" key="7">
    <source>
        <dbReference type="Proteomes" id="UP001273531"/>
    </source>
</evidence>
<dbReference type="EMBL" id="JAWJEJ010000001">
    <property type="protein sequence ID" value="MDV3458253.1"/>
    <property type="molecule type" value="Genomic_DNA"/>
</dbReference>
<evidence type="ECO:0000313" key="6">
    <source>
        <dbReference type="EMBL" id="MDV3458253.1"/>
    </source>
</evidence>
<evidence type="ECO:0000256" key="4">
    <source>
        <dbReference type="SAM" id="Coils"/>
    </source>
</evidence>